<dbReference type="SUPFAM" id="SSF46557">
    <property type="entry name" value="GreA transcript cleavage protein, N-terminal domain"/>
    <property type="match status" value="1"/>
</dbReference>
<dbReference type="HAMAP" id="MF_00105">
    <property type="entry name" value="GreA_GreB"/>
    <property type="match status" value="1"/>
</dbReference>
<sequence>MEKKKSLKKNRIMLTKEGFVALEAEYKDLIDCKRPEVLKEIQNARSMGDLSENGMYHAARQKLSFMQGRIIEVEEILKKAEIIDSRVKSGVKKADLGSIVVVADQEKMINYSLVSPHEVNIAVNKISLESPIGKSLYGRRIGDTVEFEAPAGKKKLKVIEIR</sequence>
<proteinExistence type="inferred from homology"/>
<dbReference type="PIRSF" id="PIRSF006092">
    <property type="entry name" value="GreA_GreB"/>
    <property type="match status" value="1"/>
</dbReference>
<evidence type="ECO:0000256" key="9">
    <source>
        <dbReference type="RuleBase" id="RU000556"/>
    </source>
</evidence>
<evidence type="ECO:0000256" key="5">
    <source>
        <dbReference type="ARBA" id="ARBA00023163"/>
    </source>
</evidence>
<dbReference type="GO" id="GO:0032784">
    <property type="term" value="P:regulation of DNA-templated transcription elongation"/>
    <property type="evidence" value="ECO:0007669"/>
    <property type="project" value="UniProtKB-UniRule"/>
</dbReference>
<reference evidence="12 13" key="1">
    <citation type="journal article" date="2016" name="Nat. Commun.">
        <title>Thousands of microbial genomes shed light on interconnected biogeochemical processes in an aquifer system.</title>
        <authorList>
            <person name="Anantharaman K."/>
            <person name="Brown C.T."/>
            <person name="Hug L.A."/>
            <person name="Sharon I."/>
            <person name="Castelle C.J."/>
            <person name="Probst A.J."/>
            <person name="Thomas B.C."/>
            <person name="Singh A."/>
            <person name="Wilkins M.J."/>
            <person name="Karaoz U."/>
            <person name="Brodie E.L."/>
            <person name="Williams K.H."/>
            <person name="Hubbard S.S."/>
            <person name="Banfield J.F."/>
        </authorList>
    </citation>
    <scope>NUCLEOTIDE SEQUENCE [LARGE SCALE GENOMIC DNA]</scope>
</reference>
<dbReference type="InterPro" id="IPR018151">
    <property type="entry name" value="TF_GreA/GreB_CS"/>
</dbReference>
<evidence type="ECO:0000256" key="4">
    <source>
        <dbReference type="ARBA" id="ARBA00023125"/>
    </source>
</evidence>
<gene>
    <name evidence="8" type="primary">greA</name>
    <name evidence="12" type="ORF">A2982_04000</name>
</gene>
<comment type="similarity">
    <text evidence="1 8 9">Belongs to the GreA/GreB family.</text>
</comment>
<dbReference type="Gene3D" id="1.10.287.180">
    <property type="entry name" value="Transcription elongation factor, GreA/GreB, N-terminal domain"/>
    <property type="match status" value="1"/>
</dbReference>
<dbReference type="NCBIfam" id="TIGR01462">
    <property type="entry name" value="greA"/>
    <property type="match status" value="1"/>
</dbReference>
<dbReference type="Pfam" id="PF03449">
    <property type="entry name" value="GreA_GreB_N"/>
    <property type="match status" value="1"/>
</dbReference>
<dbReference type="PANTHER" id="PTHR30437:SF4">
    <property type="entry name" value="TRANSCRIPTION ELONGATION FACTOR GREA"/>
    <property type="match status" value="1"/>
</dbReference>
<keyword evidence="5 8" id="KW-0804">Transcription</keyword>
<dbReference type="InterPro" id="IPR006359">
    <property type="entry name" value="Tscrpt_elong_fac_GreA"/>
</dbReference>
<dbReference type="STRING" id="1802624.A2982_04000"/>
<dbReference type="AlphaFoldDB" id="A0A1F4V3V7"/>
<dbReference type="FunFam" id="1.10.287.180:FF:000001">
    <property type="entry name" value="Transcription elongation factor GreA"/>
    <property type="match status" value="1"/>
</dbReference>
<evidence type="ECO:0000256" key="6">
    <source>
        <dbReference type="ARBA" id="ARBA00024916"/>
    </source>
</evidence>
<evidence type="ECO:0000256" key="3">
    <source>
        <dbReference type="ARBA" id="ARBA00023015"/>
    </source>
</evidence>
<evidence type="ECO:0000256" key="2">
    <source>
        <dbReference type="ARBA" id="ARBA00013729"/>
    </source>
</evidence>
<dbReference type="GO" id="GO:0006354">
    <property type="term" value="P:DNA-templated transcription elongation"/>
    <property type="evidence" value="ECO:0007669"/>
    <property type="project" value="TreeGrafter"/>
</dbReference>
<dbReference type="Pfam" id="PF01272">
    <property type="entry name" value="GreA_GreB"/>
    <property type="match status" value="1"/>
</dbReference>
<organism evidence="12 13">
    <name type="scientific">candidate division WWE3 bacterium RIFCSPLOWO2_01_FULL_39_13</name>
    <dbReference type="NCBI Taxonomy" id="1802624"/>
    <lineage>
        <taxon>Bacteria</taxon>
        <taxon>Katanobacteria</taxon>
    </lineage>
</organism>
<dbReference type="NCBIfam" id="NF001263">
    <property type="entry name" value="PRK00226.1-4"/>
    <property type="match status" value="1"/>
</dbReference>
<comment type="caution">
    <text evidence="12">The sequence shown here is derived from an EMBL/GenBank/DDBJ whole genome shotgun (WGS) entry which is preliminary data.</text>
</comment>
<dbReference type="Proteomes" id="UP000178771">
    <property type="component" value="Unassembled WGS sequence"/>
</dbReference>
<evidence type="ECO:0000256" key="1">
    <source>
        <dbReference type="ARBA" id="ARBA00008213"/>
    </source>
</evidence>
<dbReference type="InterPro" id="IPR028624">
    <property type="entry name" value="Tscrpt_elong_fac_GreA/B"/>
</dbReference>
<dbReference type="EMBL" id="MEVH01000012">
    <property type="protein sequence ID" value="OGC51865.1"/>
    <property type="molecule type" value="Genomic_DNA"/>
</dbReference>
<dbReference type="PROSITE" id="PS00830">
    <property type="entry name" value="GREAB_2"/>
    <property type="match status" value="1"/>
</dbReference>
<accession>A0A1F4V3V7</accession>
<dbReference type="Gene3D" id="3.10.50.30">
    <property type="entry name" value="Transcription elongation factor, GreA/GreB, C-terminal domain"/>
    <property type="match status" value="1"/>
</dbReference>
<feature type="domain" description="Transcription elongation factor GreA/GreB C-terminal" evidence="10">
    <location>
        <begin position="92"/>
        <end position="162"/>
    </location>
</feature>
<name>A0A1F4V3V7_UNCKA</name>
<keyword evidence="4 8" id="KW-0238">DNA-binding</keyword>
<evidence type="ECO:0000259" key="11">
    <source>
        <dbReference type="Pfam" id="PF03449"/>
    </source>
</evidence>
<dbReference type="GO" id="GO:0003677">
    <property type="term" value="F:DNA binding"/>
    <property type="evidence" value="ECO:0007669"/>
    <property type="project" value="UniProtKB-UniRule"/>
</dbReference>
<dbReference type="InterPro" id="IPR036805">
    <property type="entry name" value="Tscrpt_elong_fac_GreA/B_N_sf"/>
</dbReference>
<dbReference type="InterPro" id="IPR036953">
    <property type="entry name" value="GreA/GreB_C_sf"/>
</dbReference>
<evidence type="ECO:0000313" key="12">
    <source>
        <dbReference type="EMBL" id="OGC51865.1"/>
    </source>
</evidence>
<evidence type="ECO:0000256" key="8">
    <source>
        <dbReference type="HAMAP-Rule" id="MF_00105"/>
    </source>
</evidence>
<evidence type="ECO:0000256" key="7">
    <source>
        <dbReference type="ARBA" id="ARBA00030776"/>
    </source>
</evidence>
<dbReference type="SUPFAM" id="SSF54534">
    <property type="entry name" value="FKBP-like"/>
    <property type="match status" value="1"/>
</dbReference>
<protein>
    <recommendedName>
        <fullName evidence="2 8">Transcription elongation factor GreA</fullName>
    </recommendedName>
    <alternativeName>
        <fullName evidence="7 8">Transcript cleavage factor GreA</fullName>
    </alternativeName>
</protein>
<dbReference type="PANTHER" id="PTHR30437">
    <property type="entry name" value="TRANSCRIPTION ELONGATION FACTOR GREA"/>
    <property type="match status" value="1"/>
</dbReference>
<dbReference type="InterPro" id="IPR001437">
    <property type="entry name" value="Tscrpt_elong_fac_GreA/B_C"/>
</dbReference>
<dbReference type="GO" id="GO:0070063">
    <property type="term" value="F:RNA polymerase binding"/>
    <property type="evidence" value="ECO:0007669"/>
    <property type="project" value="InterPro"/>
</dbReference>
<comment type="function">
    <text evidence="6 8 9">Necessary for efficient RNA polymerase transcription elongation past template-encoded arresting sites. The arresting sites in DNA have the property of trapping a certain fraction of elongating RNA polymerases that pass through, resulting in locked ternary complexes. Cleavage of the nascent transcript by cleavage factors such as GreA or GreB allows the resumption of elongation from the new 3'terminus. GreA releases sequences of 2 to 3 nucleotides.</text>
</comment>
<feature type="domain" description="Transcription elongation factor GreA/GreB N-terminal" evidence="11">
    <location>
        <begin position="12"/>
        <end position="82"/>
    </location>
</feature>
<evidence type="ECO:0000259" key="10">
    <source>
        <dbReference type="Pfam" id="PF01272"/>
    </source>
</evidence>
<dbReference type="InterPro" id="IPR023459">
    <property type="entry name" value="Tscrpt_elong_fac_GreA/B_fam"/>
</dbReference>
<dbReference type="InterPro" id="IPR022691">
    <property type="entry name" value="Tscrpt_elong_fac_GreA/B_N"/>
</dbReference>
<evidence type="ECO:0000313" key="13">
    <source>
        <dbReference type="Proteomes" id="UP000178771"/>
    </source>
</evidence>
<keyword evidence="3 8" id="KW-0805">Transcription regulation</keyword>